<feature type="region of interest" description="Disordered" evidence="2">
    <location>
        <begin position="2287"/>
        <end position="2308"/>
    </location>
</feature>
<dbReference type="PANTHER" id="PTHR21465">
    <property type="entry name" value="ZINC FINGER PROTEIN 469"/>
    <property type="match status" value="1"/>
</dbReference>
<feature type="region of interest" description="Disordered" evidence="2">
    <location>
        <begin position="1"/>
        <end position="238"/>
    </location>
</feature>
<feature type="region of interest" description="Disordered" evidence="2">
    <location>
        <begin position="731"/>
        <end position="751"/>
    </location>
</feature>
<feature type="region of interest" description="Disordered" evidence="2">
    <location>
        <begin position="2173"/>
        <end position="2257"/>
    </location>
</feature>
<feature type="compositionally biased region" description="Polar residues" evidence="2">
    <location>
        <begin position="2927"/>
        <end position="2939"/>
    </location>
</feature>
<feature type="compositionally biased region" description="Polar residues" evidence="2">
    <location>
        <begin position="1095"/>
        <end position="1106"/>
    </location>
</feature>
<feature type="domain" description="C2H2-type" evidence="3">
    <location>
        <begin position="3401"/>
        <end position="3428"/>
    </location>
</feature>
<feature type="region of interest" description="Disordered" evidence="2">
    <location>
        <begin position="2910"/>
        <end position="2950"/>
    </location>
</feature>
<feature type="compositionally biased region" description="Basic and acidic residues" evidence="2">
    <location>
        <begin position="53"/>
        <end position="65"/>
    </location>
</feature>
<feature type="compositionally biased region" description="Basic and acidic residues" evidence="2">
    <location>
        <begin position="2582"/>
        <end position="2600"/>
    </location>
</feature>
<feature type="compositionally biased region" description="Basic and acidic residues" evidence="2">
    <location>
        <begin position="2009"/>
        <end position="2019"/>
    </location>
</feature>
<feature type="domain" description="C2H2-type" evidence="3">
    <location>
        <begin position="3638"/>
        <end position="3667"/>
    </location>
</feature>
<feature type="region of interest" description="Disordered" evidence="2">
    <location>
        <begin position="1917"/>
        <end position="1957"/>
    </location>
</feature>
<feature type="region of interest" description="Disordered" evidence="2">
    <location>
        <begin position="2582"/>
        <end position="2602"/>
    </location>
</feature>
<feature type="compositionally biased region" description="Basic and acidic residues" evidence="2">
    <location>
        <begin position="1042"/>
        <end position="1054"/>
    </location>
</feature>
<feature type="compositionally biased region" description="Basic and acidic residues" evidence="2">
    <location>
        <begin position="1063"/>
        <end position="1077"/>
    </location>
</feature>
<evidence type="ECO:0000313" key="5">
    <source>
        <dbReference type="RefSeq" id="XP_020844843.1"/>
    </source>
</evidence>
<dbReference type="Gene3D" id="3.30.160.60">
    <property type="entry name" value="Classic Zinc Finger"/>
    <property type="match status" value="2"/>
</dbReference>
<feature type="compositionally biased region" description="Polar residues" evidence="2">
    <location>
        <begin position="1535"/>
        <end position="1550"/>
    </location>
</feature>
<keyword evidence="1" id="KW-0862">Zinc</keyword>
<dbReference type="FunCoup" id="A0A6P5KGX5">
    <property type="interactions" value="291"/>
</dbReference>
<dbReference type="CTD" id="84627"/>
<feature type="region of interest" description="Disordered" evidence="2">
    <location>
        <begin position="3721"/>
        <end position="3814"/>
    </location>
</feature>
<dbReference type="PANTHER" id="PTHR21465:SF2">
    <property type="entry name" value="ZINC FINGER PROTEIN 469"/>
    <property type="match status" value="1"/>
</dbReference>
<feature type="compositionally biased region" description="Polar residues" evidence="2">
    <location>
        <begin position="3979"/>
        <end position="3993"/>
    </location>
</feature>
<feature type="compositionally biased region" description="Low complexity" evidence="2">
    <location>
        <begin position="694"/>
        <end position="712"/>
    </location>
</feature>
<feature type="compositionally biased region" description="Basic and acidic residues" evidence="2">
    <location>
        <begin position="2132"/>
        <end position="2146"/>
    </location>
</feature>
<feature type="compositionally biased region" description="Basic residues" evidence="2">
    <location>
        <begin position="2844"/>
        <end position="2864"/>
    </location>
</feature>
<feature type="region of interest" description="Disordered" evidence="2">
    <location>
        <begin position="3867"/>
        <end position="3887"/>
    </location>
</feature>
<feature type="compositionally biased region" description="Basic and acidic residues" evidence="2">
    <location>
        <begin position="913"/>
        <end position="924"/>
    </location>
</feature>
<feature type="region of interest" description="Disordered" evidence="2">
    <location>
        <begin position="866"/>
        <end position="925"/>
    </location>
</feature>
<feature type="compositionally biased region" description="Basic residues" evidence="2">
    <location>
        <begin position="4209"/>
        <end position="4221"/>
    </location>
</feature>
<evidence type="ECO:0000256" key="1">
    <source>
        <dbReference type="PROSITE-ProRule" id="PRU00042"/>
    </source>
</evidence>
<feature type="compositionally biased region" description="Basic and acidic residues" evidence="2">
    <location>
        <begin position="1933"/>
        <end position="1945"/>
    </location>
</feature>
<feature type="compositionally biased region" description="Basic and acidic residues" evidence="2">
    <location>
        <begin position="1249"/>
        <end position="1265"/>
    </location>
</feature>
<feature type="region of interest" description="Disordered" evidence="2">
    <location>
        <begin position="2636"/>
        <end position="2706"/>
    </location>
</feature>
<feature type="region of interest" description="Disordered" evidence="2">
    <location>
        <begin position="3052"/>
        <end position="3117"/>
    </location>
</feature>
<keyword evidence="1" id="KW-0479">Metal-binding</keyword>
<dbReference type="RefSeq" id="XP_020844843.1">
    <property type="nucleotide sequence ID" value="XM_020989184.1"/>
</dbReference>
<feature type="compositionally biased region" description="Polar residues" evidence="2">
    <location>
        <begin position="192"/>
        <end position="211"/>
    </location>
</feature>
<dbReference type="GeneID" id="110210316"/>
<feature type="region of interest" description="Disordered" evidence="2">
    <location>
        <begin position="1392"/>
        <end position="1438"/>
    </location>
</feature>
<feature type="region of interest" description="Disordered" evidence="2">
    <location>
        <begin position="982"/>
        <end position="1165"/>
    </location>
</feature>
<feature type="region of interest" description="Disordered" evidence="2">
    <location>
        <begin position="676"/>
        <end position="718"/>
    </location>
</feature>
<feature type="region of interest" description="Disordered" evidence="2">
    <location>
        <begin position="2348"/>
        <end position="2370"/>
    </location>
</feature>
<feature type="domain" description="C2H2-type" evidence="3">
    <location>
        <begin position="3691"/>
        <end position="3718"/>
    </location>
</feature>
<dbReference type="GO" id="GO:0008270">
    <property type="term" value="F:zinc ion binding"/>
    <property type="evidence" value="ECO:0007669"/>
    <property type="project" value="UniProtKB-KW"/>
</dbReference>
<feature type="region of interest" description="Disordered" evidence="2">
    <location>
        <begin position="2825"/>
        <end position="2879"/>
    </location>
</feature>
<dbReference type="InterPro" id="IPR013087">
    <property type="entry name" value="Znf_C2H2_type"/>
</dbReference>
<feature type="compositionally biased region" description="Basic and acidic residues" evidence="2">
    <location>
        <begin position="1107"/>
        <end position="1121"/>
    </location>
</feature>
<organism evidence="4 5">
    <name type="scientific">Phascolarctos cinereus</name>
    <name type="common">Koala</name>
    <dbReference type="NCBI Taxonomy" id="38626"/>
    <lineage>
        <taxon>Eukaryota</taxon>
        <taxon>Metazoa</taxon>
        <taxon>Chordata</taxon>
        <taxon>Craniata</taxon>
        <taxon>Vertebrata</taxon>
        <taxon>Euteleostomi</taxon>
        <taxon>Mammalia</taxon>
        <taxon>Metatheria</taxon>
        <taxon>Diprotodontia</taxon>
        <taxon>Phascolarctidae</taxon>
        <taxon>Phascolarctos</taxon>
    </lineage>
</organism>
<feature type="compositionally biased region" description="Polar residues" evidence="2">
    <location>
        <begin position="2735"/>
        <end position="2749"/>
    </location>
</feature>
<feature type="region of interest" description="Disordered" evidence="2">
    <location>
        <begin position="1995"/>
        <end position="2037"/>
    </location>
</feature>
<feature type="region of interest" description="Disordered" evidence="2">
    <location>
        <begin position="2730"/>
        <end position="2766"/>
    </location>
</feature>
<dbReference type="Proteomes" id="UP000515140">
    <property type="component" value="Unplaced"/>
</dbReference>
<feature type="region of interest" description="Disordered" evidence="2">
    <location>
        <begin position="1808"/>
        <end position="1833"/>
    </location>
</feature>
<feature type="region of interest" description="Disordered" evidence="2">
    <location>
        <begin position="3517"/>
        <end position="3605"/>
    </location>
</feature>
<dbReference type="PROSITE" id="PS50157">
    <property type="entry name" value="ZINC_FINGER_C2H2_2"/>
    <property type="match status" value="4"/>
</dbReference>
<feature type="domain" description="C2H2-type" evidence="3">
    <location>
        <begin position="3610"/>
        <end position="3637"/>
    </location>
</feature>
<dbReference type="InParanoid" id="A0A6P5KGX5"/>
<feature type="compositionally biased region" description="Basic and acidic residues" evidence="2">
    <location>
        <begin position="4136"/>
        <end position="4162"/>
    </location>
</feature>
<dbReference type="KEGG" id="pcw:110210316"/>
<accession>A0A6P5KGX5</accession>
<feature type="region of interest" description="Disordered" evidence="2">
    <location>
        <begin position="1534"/>
        <end position="1554"/>
    </location>
</feature>
<feature type="region of interest" description="Disordered" evidence="2">
    <location>
        <begin position="3370"/>
        <end position="3393"/>
    </location>
</feature>
<feature type="compositionally biased region" description="Low complexity" evidence="2">
    <location>
        <begin position="3561"/>
        <end position="3581"/>
    </location>
</feature>
<feature type="region of interest" description="Disordered" evidence="2">
    <location>
        <begin position="2124"/>
        <end position="2146"/>
    </location>
</feature>
<dbReference type="SUPFAM" id="SSF57667">
    <property type="entry name" value="beta-beta-alpha zinc fingers"/>
    <property type="match status" value="1"/>
</dbReference>
<feature type="compositionally biased region" description="Basic residues" evidence="2">
    <location>
        <begin position="1141"/>
        <end position="1158"/>
    </location>
</feature>
<feature type="compositionally biased region" description="Basic and acidic residues" evidence="2">
    <location>
        <begin position="3734"/>
        <end position="3744"/>
    </location>
</feature>
<feature type="region of interest" description="Disordered" evidence="2">
    <location>
        <begin position="558"/>
        <end position="644"/>
    </location>
</feature>
<evidence type="ECO:0000256" key="2">
    <source>
        <dbReference type="SAM" id="MobiDB-lite"/>
    </source>
</evidence>
<keyword evidence="4" id="KW-1185">Reference proteome</keyword>
<name>A0A6P5KGX5_PHACI</name>
<feature type="region of interest" description="Disordered" evidence="2">
    <location>
        <begin position="2778"/>
        <end position="2809"/>
    </location>
</feature>
<feature type="compositionally biased region" description="Basic and acidic residues" evidence="2">
    <location>
        <begin position="2241"/>
        <end position="2257"/>
    </location>
</feature>
<sequence length="4292" mass="472791">MKGETQHVYSIKDPEPSSKEQDKDFECHGNLEGGELNSPQSDGLPKATSPFSIKDKEPHGQREAVIRPQQAGKIDFKSLHNRPKLLSNGPWSAGKGTDQSPPGKSRVRDKTRRSGKGERGHQQLYRLTIANSRANPTIGIAYPQQKVTPPKKVEASKRPASGSYRFNVPSVPEREAELQQEDVGFNRYFQEAPSSLTSTNYTSQAPTTTPPHHNRKDQQQAGPPQDSPSLGRPPHYLEFQVNRADSWPSPEKSFPGANYEVTPAKPCPFPEGSKSSAHCFVPFQYPFQVSEPFPVEATSREYVGASLAAHHGAFVFHSSSRDWQEDPLSKGSFDSLSQEGRAYSLPLQSAPFLHPQTQGAQLPSPLPCYKGHGDPPPDVNGAISSSGANDQNPTPFLEGQGIFSTSLHGSMPKAVTKRQSSAKHSDPSPRMPTPSNALRRNIPQNSLPQVHFPNKVFGGSPANGMSPASMPLDKDGSTVTEGHSKVAQPWDGGNKTFTSIDPNSALYSTTAAAAAAAAAPPRVGNQFSFECQTSSEQRPHVQKGDRVTWQQIHLTSALPNPNRIEPSRQLNSQKLPFPPGIPEWQGVGKMPKTAHLSSPPGYPGKIRGAGEKITAQRSEPIQLNGGPPSAYPYEGVKEASSPSCDARTKPLFFGISQPQASSRRASKLSLALPPQGLAATSPVKSPLPSPVPNPTSNSTCSSLSPLSTSPVNHSSEENQLAVPLAPSSYFQPPIHPKESKKTFHSPDPSSDLALPYQPETMKAFHFPADAPKDENLFKCLQESQFPRVVADVSKGGLDSFEGELPPYSSHHLLANSISSASLDQLDVLLTCKQCDQNYSNLTSFLEHRQYCGLHSAFLAEMRDGSRLAEGRKRPPDPLRAPQPGSGLMAPKGPSDPHSHLLTPNKSADFMLDGEGKGESKEDPLKGNFFTNSLSLMASDLEIEDAKLDSLITEALNGLEYQSDNPEIDSSFIDVFTDEELSATKGLGSSQPYKTKEGVGAESKPKHVAPDGGQGPPPPTASHCEEGYLTRRRSQSRLAEQPPPEKEQTSKTRERGRGKRVSLYRKELTPSDPLEKGRNNKVAKGSRGRPRRKFNKTASIPTPTMRPSSRELRKQPRRRSPDSDLDGQGQDGTANTHPGPRSPKRHRFSKKEGKRRKARNGTWSKELIHKIVQQKNKPHKLQVKNSRIMQFSLVTPKPVPMAKSGQFGEYDYISDSDEEGRGCSLGAPRKRQLGNSSINGRPRHNFLRPSRGDKEPGQKEGRKRCQDSQGDPSNEAGNKKESLSLSPEKVCQPSPGDDQSVNPASQIEKQSQCTEKGNADNEKERVCEIRSPSDSDHTFSLPTGLPQLPNQEEIPPENDPLLEDFSKKSKRSGLAKTFSARTKLLPSSKSSFSLTNYVNENGSTLTEEKTTESKEGITSKPSQIGSNEKAASKSKMGETHVDMVSQEVSESPFLSTLQETPHNIEPPFSPFSEDTLKYQTAELINPSQVSNSMDISYTEASMEYLKNHGPSADPKDFAIPTGCYNGDPIRIMLSSKGGNSYESTTNETSPGQKDLASHYDRNLYSKSLVLGSSQVENMYLDQDGTSSNAFEPRPSKIPPYTTESESGKVSPPLSFDSSSMFSGLPVAGFDTPLYGSMSPSKVSYIPFACESTSPSKPTELEQQYPPFLHEKDWTLEEVSPVLSDDMGRFHDLSVEKSLDKKFPDEETATPSRIPLPGKIGDYNVPFMNNMSEDELEIKRLVTELESELQTSKLDDAAPGVLQSPEHFIALDAPETTKQFPPSPLGQEPEHEKHLFLAHELTSLEGTNLIAPKSHSGPDPGEEKEEVASMDGDYGSHQGSWSCAISFDPLTSMSPNAQEDEVTIDPFGSPLTCDQFQLELQEADISKQTSCSEIENDSLISADPSFPNVSEKLELLASEESLTKSSPIRESMSSKNREASKMTKKDPLQLLPRKTKDVFPEPYEMARTLSESHELEAFGNAVTHLKSEMGFQDDRVPVLDTTSSSDTSEENAFKKANRAENPKSAVISHQSEEEPVLEGNEEAVASVSYPQMPICEKTGNKKASLFEVLSLGKDPVCGGETTPASLGSTANPLQELQLFVARTVQNNEEEKMPSCLTELLSASLQLPNTSPSDLKGERQDDEHMSCGHDDDGVMEGGQTTPLAATVGIQLFPDTGGNLGSLSETEPFPANQFKVGSPEAQNHVTQPHQSPEPGDLHICPDGVKEDTNPFPFSDTSDSPGAKLPKREDQHNRELEQDHNIETGTFKKHQLSPLSPISLEKEELGDAITETRGNDSAWGKEEKQLSSAEKSKRTLEKFPDRLTVLPLYPPSPKHLLEKDHWKNQAISVSFAEEASVPPRQHLQTPPSGEDSALGLPLQATASGQECLRGDGAESLLTTRDTQAEKDEYNILLHNPERKSTPLSLEKSIYDAEKSLKCCPAQSPVAKHTGEEVHSTQPIFQDQNISGNGRCCLEMDILNNQAEPREEEPRSSPTLFDLSHATSSPLAEDASQKAPTCESTISYIPHLGQNDVVRRTPTKCTCIELTCPHHTENQPRSLPDATLNIHSQEESKAYLEGPKDYMISREAKVEQDPSSQQEREARNNDEIYSVAMDPKLAKMPDANIGDPEDVHILAATEMSSFNSASPSVDSRKDNLRSNPSHSHRNDLPESSIGDVQNHVDAIQEKSRFKKKPSPLRNGQWKRSPPQSNELQVTCDVCSLSFKSKPGLMRHKAVKHRIKNNGPSLPNKTTRSNSAPLEKEPKTPRHYSKTSLRAMTVKEKACDSLINSSPTPGLPLENEPNTQEHEEVSPGLSGLRVAAPPLTHELLHSDLENGKAKMQPQTLEPGKSDKSHRRKPSPKKLDRRRKGRKCQSKEPADLNSDSEGKLIRGVRKKQVKRFPRKNACIEASDLEKNIPEVSPDVSLDRPDSSSSSTIANYPGQSNSSLLPPGKDWSHSVQSSLSARPVHEAFKDLDEMGSQILFTEETLGQKTINDLMNGQRMESPSTRDQVSEESWENNFLRPGEEGLCSVYNEMHEAARGINVEEYVMERRKLEEGTLETHDLPLKQAPLSPAKPELPLGASDPEKRKTVTTNSLPQVFSEDAVIDSEAQDGKREEQSKESFAKDQAKVDLQHLFDDDATFSLLFPRDDHFSRRKCTRVYGKGPKKPKPVVETSSQMVGSTEMFSIRLPSDLSDTDSFCVTQEDPCNYESMSFHDAFTLDMCHGNDAWSLSPGLGAHKPDNETDSDNKMDLNLDDDEMLTYLCPNNRLEAIPSLHISPAVWNDLEVLDHCNEMSFKSPLEAKNEYSLGEASPEPPELEVETYAGHIHRNSGSPELHPIDIELLSTKFEMRDMHFFSTCEDCSGQSDPSTLDFKKKVNEHIQPNKQKEEEGRRGRSRSDMTMKTRGKHYKCKVCFQWFLTLGELDFHKLTHNPSPPPTCYMCVQRKFSSREQLKEHLKGKHAKNKVGLWACGMCLKEISDVWMYNEHLREHAAKFARKGQVQKCMTGLPTCFGEDNAVTQFLNTIMNRKPRPSRGKRSASKGSKDPKVQEPKGSQDIMEGSGKNKPLAPTNSPANSSFPTTTTAPFSSSKVGSPDPGPSGEQPSKVVPMHPQCKDPSRDCHHCGKQFPKPFKLQRHLVVHSLEKIYMCTRCPKFYKETRELRGHLSQEHGVKEKPEIKHTTLYACELCADVMHVIKKSFICSTCNYTFSKKEQYERHMEKHLAEGNRTFKFRGVMRPGAGAREGKERKKKEVNSQASMPPNKKRKVALPNSLPGPDADGTPGPLDHNVGNDTALGDKSPPILHKPFLEEAPSSSARLSSEEKPKDLMGCFSAHLDKMEGCPLELLQLPPPCLSPLSDTPEECKESNSMALLCVEEPKDDHPPRSPAPFLETSKLEQDLPLLPIGRSQEVEENLTFHLTPVQSRHTNTQNKPVVNADKETLDYPSSPEHTTTESTLVRTGKKIPTSHSNKTEASWPKEPQKVPGSGLSGTTMSQKESSSKLGSTKIPHPAQPLKDRTASPILNRATKDSAPHQKTTVNHVPKEAASSTPCAEDAPRPTTLKAKPNQSPRSKDNVGSNVKEGGGSQPKPTSAHLKSETAMISTNPDHKDLGISPDKPALSISTKAFSKRQKEHRGLGHKGNLGSRENIKGDGKKKAPEMGRGEGPRDFKKTEWTSNNSSIPSSRRRGTQDNRVSKPRPSGTSSQLKKTVPDPYNQRKIETHHHKRNAKCKKGILEKSFREVVPKGTPSSLHSSLKRSRTVQGAKPAETHKYRTVESQNNLLSQLFGQKLTSFKIPLRRDTSE</sequence>
<feature type="compositionally biased region" description="Basic and acidic residues" evidence="2">
    <location>
        <begin position="993"/>
        <end position="1008"/>
    </location>
</feature>
<feature type="compositionally biased region" description="Basic and acidic residues" evidence="2">
    <location>
        <begin position="3103"/>
        <end position="3117"/>
    </location>
</feature>
<feature type="compositionally biased region" description="Basic and acidic residues" evidence="2">
    <location>
        <begin position="2294"/>
        <end position="2308"/>
    </location>
</feature>
<keyword evidence="1" id="KW-0863">Zinc-finger</keyword>
<dbReference type="PROSITE" id="PS00028">
    <property type="entry name" value="ZINC_FINGER_C2H2_1"/>
    <property type="match status" value="6"/>
</dbReference>
<feature type="compositionally biased region" description="Polar residues" evidence="2">
    <location>
        <begin position="2196"/>
        <end position="2206"/>
    </location>
</feature>
<feature type="compositionally biased region" description="Basic and acidic residues" evidence="2">
    <location>
        <begin position="3377"/>
        <end position="3393"/>
    </location>
</feature>
<dbReference type="SMART" id="SM00355">
    <property type="entry name" value="ZnF_C2H2"/>
    <property type="match status" value="8"/>
</dbReference>
<feature type="region of interest" description="Disordered" evidence="2">
    <location>
        <begin position="474"/>
        <end position="495"/>
    </location>
</feature>
<feature type="region of interest" description="Disordered" evidence="2">
    <location>
        <begin position="2477"/>
        <end position="2509"/>
    </location>
</feature>
<feature type="region of interest" description="Disordered" evidence="2">
    <location>
        <begin position="3909"/>
        <end position="4255"/>
    </location>
</feature>
<feature type="compositionally biased region" description="Basic residues" evidence="2">
    <location>
        <begin position="105"/>
        <end position="114"/>
    </location>
</feature>
<feature type="region of interest" description="Disordered" evidence="2">
    <location>
        <begin position="355"/>
        <end position="441"/>
    </location>
</feature>
<protein>
    <submittedName>
        <fullName evidence="5">Zinc finger protein 469</fullName>
    </submittedName>
</protein>
<feature type="compositionally biased region" description="Basic and acidic residues" evidence="2">
    <location>
        <begin position="1"/>
        <end position="29"/>
    </location>
</feature>
<dbReference type="InterPro" id="IPR036236">
    <property type="entry name" value="Znf_C2H2_sf"/>
</dbReference>
<gene>
    <name evidence="5" type="primary">ZNF469</name>
</gene>
<evidence type="ECO:0000313" key="4">
    <source>
        <dbReference type="Proteomes" id="UP000515140"/>
    </source>
</evidence>
<feature type="region of interest" description="Disordered" evidence="2">
    <location>
        <begin position="1197"/>
        <end position="1378"/>
    </location>
</feature>
<feature type="compositionally biased region" description="Basic residues" evidence="2">
    <location>
        <begin position="1078"/>
        <end position="1094"/>
    </location>
</feature>
<feature type="compositionally biased region" description="Polar residues" evidence="2">
    <location>
        <begin position="3911"/>
        <end position="3923"/>
    </location>
</feature>
<dbReference type="InterPro" id="IPR039270">
    <property type="entry name" value="ZNF469"/>
</dbReference>
<reference evidence="5" key="1">
    <citation type="submission" date="2025-08" db="UniProtKB">
        <authorList>
            <consortium name="RefSeq"/>
        </authorList>
    </citation>
    <scope>IDENTIFICATION</scope>
    <source>
        <tissue evidence="5">Spleen</tissue>
    </source>
</reference>
<feature type="region of interest" description="Disordered" evidence="2">
    <location>
        <begin position="1582"/>
        <end position="1610"/>
    </location>
</feature>
<feature type="compositionally biased region" description="Basic and acidic residues" evidence="2">
    <location>
        <begin position="1316"/>
        <end position="1336"/>
    </location>
</feature>
<feature type="compositionally biased region" description="Basic and acidic residues" evidence="2">
    <location>
        <begin position="866"/>
        <end position="876"/>
    </location>
</feature>
<feature type="compositionally biased region" description="Polar residues" evidence="2">
    <location>
        <begin position="1266"/>
        <end position="1275"/>
    </location>
</feature>
<feature type="compositionally biased region" description="Basic and acidic residues" evidence="2">
    <location>
        <begin position="4222"/>
        <end position="4232"/>
    </location>
</feature>
<feature type="compositionally biased region" description="Polar residues" evidence="2">
    <location>
        <begin position="4055"/>
        <end position="4067"/>
    </location>
</feature>
<evidence type="ECO:0000259" key="3">
    <source>
        <dbReference type="PROSITE" id="PS50157"/>
    </source>
</evidence>
<feature type="compositionally biased region" description="Polar residues" evidence="2">
    <location>
        <begin position="1296"/>
        <end position="1314"/>
    </location>
</feature>
<proteinExistence type="predicted"/>
<feature type="compositionally biased region" description="Low complexity" evidence="2">
    <location>
        <begin position="3935"/>
        <end position="3946"/>
    </location>
</feature>
<feature type="compositionally biased region" description="Basic residues" evidence="2">
    <location>
        <begin position="3520"/>
        <end position="3531"/>
    </location>
</feature>
<feature type="compositionally biased region" description="Basic and acidic residues" evidence="2">
    <location>
        <begin position="1405"/>
        <end position="1416"/>
    </location>
</feature>
<feature type="compositionally biased region" description="Polar residues" evidence="2">
    <location>
        <begin position="382"/>
        <end position="394"/>
    </location>
</feature>
<feature type="compositionally biased region" description="Basic and acidic residues" evidence="2">
    <location>
        <begin position="2865"/>
        <end position="2879"/>
    </location>
</feature>